<organism evidence="2 3">
    <name type="scientific">Pseudolactococcus insecticola</name>
    <dbReference type="NCBI Taxonomy" id="2709158"/>
    <lineage>
        <taxon>Bacteria</taxon>
        <taxon>Bacillati</taxon>
        <taxon>Bacillota</taxon>
        <taxon>Bacilli</taxon>
        <taxon>Lactobacillales</taxon>
        <taxon>Streptococcaceae</taxon>
        <taxon>Pseudolactococcus</taxon>
    </lineage>
</organism>
<dbReference type="EMBL" id="BLLH01000011">
    <property type="protein sequence ID" value="GFH41257.1"/>
    <property type="molecule type" value="Genomic_DNA"/>
</dbReference>
<dbReference type="Proteomes" id="UP000475928">
    <property type="component" value="Unassembled WGS sequence"/>
</dbReference>
<dbReference type="Pfam" id="PF18555">
    <property type="entry name" value="MobL"/>
    <property type="match status" value="1"/>
</dbReference>
<gene>
    <name evidence="2" type="ORF">Hs20B_16550</name>
</gene>
<proteinExistence type="predicted"/>
<dbReference type="RefSeq" id="WP_172357545.1">
    <property type="nucleotide sequence ID" value="NZ_BLLH01000011.1"/>
</dbReference>
<sequence length="778" mass="89383">MDVFISNTFSTKESGSVKPAKFVDDYMAREDLGEVGEPLLDYHAHIDLESGVVEEAQVYDKLTTPIDDFLDLYLSDGIAFTNEKLSVNDEEVEEVANDIQAAYDNHHTLNRFVISFDNDALLKLNLINKTKSDEEFKNKVARKQFLNKADQLKLRLAIQKSMQTFLEEAGYQSPKMVGVLQMDTNHLHCHLAVIDENFSPKRLVKYNGKFEEKGSIKLSLLDNIRSNVLDNLIGMERINPISQNFGDIAERSEENKEIELDDRTFAVLHEDEIFSRLFLKVVNESIINDELKLNKGQEKELVSNKELIETLSKTIEFIGINKLTANHAHIFNKMLESNLQDLALGKIEDETIGNIFKTDDKELNYLQVEEWFVKKTLELYPGSKLESSLEESYVDAVDKEIISSNIHKEILEMAQEDERKEKGKSKTLDLEGHPTTKLKEHDALSRWRKMTSVVKREIVDNLQIKPYEKFLKQVHKGFSRFKPVDDSLQSYDEVAFLTPIVYRKSSHYAKDTLSDTPDKVSDKTNEKEVIDGLYWRMIHQNVPIILSNQLKLLRDTLNRAQRKLKDFTKERYERIFSTKKIDETALKQEVFERLYNKAYKIDIDSESLVSSDEIDFAKSYYESNNKKLLTESQTLELTDKLSTVAREFTALANVSGDPKVINFKKILESIKEDKLNADFLSDNTKTVLAAALVNDFFITLSINALENGDFEKRLTQLSIDVLGDELVSDFSESRHLLSSENNRNRLDSAKAQFDKRKGSSEDTNEKPRLANISPEIDL</sequence>
<evidence type="ECO:0000256" key="1">
    <source>
        <dbReference type="SAM" id="MobiDB-lite"/>
    </source>
</evidence>
<evidence type="ECO:0000313" key="2">
    <source>
        <dbReference type="EMBL" id="GFH41257.1"/>
    </source>
</evidence>
<keyword evidence="3" id="KW-1185">Reference proteome</keyword>
<protein>
    <submittedName>
        <fullName evidence="2">Uncharacterized protein</fullName>
    </submittedName>
</protein>
<feature type="compositionally biased region" description="Basic and acidic residues" evidence="1">
    <location>
        <begin position="747"/>
        <end position="768"/>
    </location>
</feature>
<dbReference type="AlphaFoldDB" id="A0A6A0BBP6"/>
<feature type="region of interest" description="Disordered" evidence="1">
    <location>
        <begin position="747"/>
        <end position="778"/>
    </location>
</feature>
<comment type="caution">
    <text evidence="2">The sequence shown here is derived from an EMBL/GenBank/DDBJ whole genome shotgun (WGS) entry which is preliminary data.</text>
</comment>
<evidence type="ECO:0000313" key="3">
    <source>
        <dbReference type="Proteomes" id="UP000475928"/>
    </source>
</evidence>
<name>A0A6A0BBP6_9LACT</name>
<accession>A0A6A0BBP6</accession>
<dbReference type="InterPro" id="IPR041073">
    <property type="entry name" value="MobL"/>
</dbReference>
<reference evidence="2 3" key="1">
    <citation type="submission" date="2020-02" db="EMBL/GenBank/DDBJ databases">
        <title>Draft genome sequence of Lactococcus sp. Hs20B0-1.</title>
        <authorList>
            <person name="Noda S."/>
            <person name="Yuki M."/>
            <person name="Ohkuma M."/>
        </authorList>
    </citation>
    <scope>NUCLEOTIDE SEQUENCE [LARGE SCALE GENOMIC DNA]</scope>
    <source>
        <strain evidence="2 3">Hs20B0-1</strain>
    </source>
</reference>